<keyword evidence="10" id="KW-1185">Reference proteome</keyword>
<keyword evidence="3 7" id="KW-0812">Transmembrane</keyword>
<evidence type="ECO:0000256" key="6">
    <source>
        <dbReference type="ARBA" id="ARBA00023136"/>
    </source>
</evidence>
<protein>
    <recommendedName>
        <fullName evidence="8">Peptidase S54 rhomboid domain-containing protein</fullName>
    </recommendedName>
</protein>
<dbReference type="Proteomes" id="UP000813824">
    <property type="component" value="Unassembled WGS sequence"/>
</dbReference>
<dbReference type="InterPro" id="IPR022764">
    <property type="entry name" value="Peptidase_S54_rhomboid_dom"/>
</dbReference>
<evidence type="ECO:0000256" key="5">
    <source>
        <dbReference type="ARBA" id="ARBA00022989"/>
    </source>
</evidence>
<dbReference type="PANTHER" id="PTHR43731:SF14">
    <property type="entry name" value="PRESENILIN-ASSOCIATED RHOMBOID-LIKE PROTEIN, MITOCHONDRIAL"/>
    <property type="match status" value="1"/>
</dbReference>
<comment type="similarity">
    <text evidence="2">Belongs to the peptidase S54 family.</text>
</comment>
<reference evidence="9" key="1">
    <citation type="journal article" date="2021" name="New Phytol.">
        <title>Evolutionary innovations through gain and loss of genes in the ectomycorrhizal Boletales.</title>
        <authorList>
            <person name="Wu G."/>
            <person name="Miyauchi S."/>
            <person name="Morin E."/>
            <person name="Kuo A."/>
            <person name="Drula E."/>
            <person name="Varga T."/>
            <person name="Kohler A."/>
            <person name="Feng B."/>
            <person name="Cao Y."/>
            <person name="Lipzen A."/>
            <person name="Daum C."/>
            <person name="Hundley H."/>
            <person name="Pangilinan J."/>
            <person name="Johnson J."/>
            <person name="Barry K."/>
            <person name="LaButti K."/>
            <person name="Ng V."/>
            <person name="Ahrendt S."/>
            <person name="Min B."/>
            <person name="Choi I.G."/>
            <person name="Park H."/>
            <person name="Plett J.M."/>
            <person name="Magnuson J."/>
            <person name="Spatafora J.W."/>
            <person name="Nagy L.G."/>
            <person name="Henrissat B."/>
            <person name="Grigoriev I.V."/>
            <person name="Yang Z.L."/>
            <person name="Xu J."/>
            <person name="Martin F.M."/>
        </authorList>
    </citation>
    <scope>NUCLEOTIDE SEQUENCE</scope>
    <source>
        <strain evidence="9">KKN 215</strain>
    </source>
</reference>
<evidence type="ECO:0000313" key="9">
    <source>
        <dbReference type="EMBL" id="KAH8106230.1"/>
    </source>
</evidence>
<accession>A0A8K0UWB1</accession>
<dbReference type="GO" id="GO:0004252">
    <property type="term" value="F:serine-type endopeptidase activity"/>
    <property type="evidence" value="ECO:0007669"/>
    <property type="project" value="InterPro"/>
</dbReference>
<dbReference type="SUPFAM" id="SSF144091">
    <property type="entry name" value="Rhomboid-like"/>
    <property type="match status" value="1"/>
</dbReference>
<dbReference type="Pfam" id="PF01694">
    <property type="entry name" value="Rhomboid"/>
    <property type="match status" value="1"/>
</dbReference>
<comment type="subcellular location">
    <subcellularLocation>
        <location evidence="1">Membrane</location>
        <topology evidence="1">Multi-pass membrane protein</topology>
    </subcellularLocation>
</comment>
<feature type="transmembrane region" description="Helical" evidence="7">
    <location>
        <begin position="176"/>
        <end position="196"/>
    </location>
</feature>
<evidence type="ECO:0000256" key="3">
    <source>
        <dbReference type="ARBA" id="ARBA00022692"/>
    </source>
</evidence>
<dbReference type="Gene3D" id="1.20.1540.10">
    <property type="entry name" value="Rhomboid-like"/>
    <property type="match status" value="1"/>
</dbReference>
<feature type="domain" description="Peptidase S54 rhomboid" evidence="8">
    <location>
        <begin position="161"/>
        <end position="307"/>
    </location>
</feature>
<dbReference type="InterPro" id="IPR050925">
    <property type="entry name" value="Rhomboid_protease_S54"/>
</dbReference>
<dbReference type="GO" id="GO:0016020">
    <property type="term" value="C:membrane"/>
    <property type="evidence" value="ECO:0007669"/>
    <property type="project" value="UniProtKB-SubCell"/>
</dbReference>
<gene>
    <name evidence="9" type="ORF">BXZ70DRAFT_1061614</name>
</gene>
<keyword evidence="6 7" id="KW-0472">Membrane</keyword>
<organism evidence="9 10">
    <name type="scientific">Cristinia sonorae</name>
    <dbReference type="NCBI Taxonomy" id="1940300"/>
    <lineage>
        <taxon>Eukaryota</taxon>
        <taxon>Fungi</taxon>
        <taxon>Dikarya</taxon>
        <taxon>Basidiomycota</taxon>
        <taxon>Agaricomycotina</taxon>
        <taxon>Agaricomycetes</taxon>
        <taxon>Agaricomycetidae</taxon>
        <taxon>Agaricales</taxon>
        <taxon>Pleurotineae</taxon>
        <taxon>Stephanosporaceae</taxon>
        <taxon>Cristinia</taxon>
    </lineage>
</organism>
<feature type="transmembrane region" description="Helical" evidence="7">
    <location>
        <begin position="203"/>
        <end position="221"/>
    </location>
</feature>
<keyword evidence="5 7" id="KW-1133">Transmembrane helix</keyword>
<feature type="transmembrane region" description="Helical" evidence="7">
    <location>
        <begin position="255"/>
        <end position="278"/>
    </location>
</feature>
<evidence type="ECO:0000256" key="2">
    <source>
        <dbReference type="ARBA" id="ARBA00009045"/>
    </source>
</evidence>
<evidence type="ECO:0000313" key="10">
    <source>
        <dbReference type="Proteomes" id="UP000813824"/>
    </source>
</evidence>
<dbReference type="OrthoDB" id="418595at2759"/>
<dbReference type="PANTHER" id="PTHR43731">
    <property type="entry name" value="RHOMBOID PROTEASE"/>
    <property type="match status" value="1"/>
</dbReference>
<dbReference type="EMBL" id="JAEVFJ010000003">
    <property type="protein sequence ID" value="KAH8106230.1"/>
    <property type="molecule type" value="Genomic_DNA"/>
</dbReference>
<dbReference type="AlphaFoldDB" id="A0A8K0UWB1"/>
<comment type="caution">
    <text evidence="9">The sequence shown here is derived from an EMBL/GenBank/DDBJ whole genome shotgun (WGS) entry which is preliminary data.</text>
</comment>
<sequence>MQPLHPAPTRPRSLIALLGFPGISLPELLTMPNRRPLSYFNSAYQPLSEFPVSSLRHSSSSITRFIHSKILQETYRHRIPIRTNITRQGGGWGRSNGPGGPFRRAFDSIPGQVIVGAIVGINILVFIAWYVAGANARLGNPSLWKTMRQHLIRSHENIRAGRYWTFVTSIFSHQELWHIAVNSIAIWSIAPMIVSVLGNTRFIAFYLISGVMGNAFSYLWHQYGRHDPTYSSNGASGSMNGVIALVAAWYPTTTFLFFFVVPAPAWLLVGGVAAYDAYSTFITKRPPLNIDGAAHLGGLFTGFAYVLAKRFRIL</sequence>
<keyword evidence="4" id="KW-0378">Hydrolase</keyword>
<proteinExistence type="inferred from homology"/>
<evidence type="ECO:0000256" key="1">
    <source>
        <dbReference type="ARBA" id="ARBA00004141"/>
    </source>
</evidence>
<evidence type="ECO:0000256" key="7">
    <source>
        <dbReference type="SAM" id="Phobius"/>
    </source>
</evidence>
<evidence type="ECO:0000259" key="8">
    <source>
        <dbReference type="Pfam" id="PF01694"/>
    </source>
</evidence>
<evidence type="ECO:0000256" key="4">
    <source>
        <dbReference type="ARBA" id="ARBA00022801"/>
    </source>
</evidence>
<feature type="transmembrane region" description="Helical" evidence="7">
    <location>
        <begin position="113"/>
        <end position="132"/>
    </location>
</feature>
<dbReference type="InterPro" id="IPR035952">
    <property type="entry name" value="Rhomboid-like_sf"/>
</dbReference>
<name>A0A8K0UWB1_9AGAR</name>